<evidence type="ECO:0000256" key="2">
    <source>
        <dbReference type="SAM" id="SignalP"/>
    </source>
</evidence>
<feature type="chain" id="PRO_5045431514" description="Secreted protein" evidence="2">
    <location>
        <begin position="23"/>
        <end position="104"/>
    </location>
</feature>
<accession>A0ABM4GI11</accession>
<sequence>MSPKIALILLICSCVVLGMASADRRQQRPNQARSTQQRRGHPIRRTLPPADEDLAYPEGPQATDDGAPIHVECEVVDADWDVDETPSTLKPLAANRKDNKHPKH</sequence>
<dbReference type="GeneID" id="138928725"/>
<feature type="region of interest" description="Disordered" evidence="1">
    <location>
        <begin position="80"/>
        <end position="104"/>
    </location>
</feature>
<gene>
    <name evidence="4" type="primary">LOC138928725</name>
</gene>
<dbReference type="Proteomes" id="UP001652661">
    <property type="component" value="Chromosome 3R"/>
</dbReference>
<reference evidence="4" key="1">
    <citation type="submission" date="2025-08" db="UniProtKB">
        <authorList>
            <consortium name="RefSeq"/>
        </authorList>
    </citation>
    <scope>IDENTIFICATION</scope>
    <source>
        <strain evidence="4">14028-0561.14</strain>
        <tissue evidence="4">Whole fly</tissue>
    </source>
</reference>
<name>A0ABM4GI11_DROKI</name>
<evidence type="ECO:0000256" key="1">
    <source>
        <dbReference type="SAM" id="MobiDB-lite"/>
    </source>
</evidence>
<proteinExistence type="predicted"/>
<protein>
    <recommendedName>
        <fullName evidence="5">Secreted protein</fullName>
    </recommendedName>
</protein>
<dbReference type="RefSeq" id="XP_070142344.1">
    <property type="nucleotide sequence ID" value="XM_070286243.1"/>
</dbReference>
<evidence type="ECO:0000313" key="4">
    <source>
        <dbReference type="RefSeq" id="XP_070142344.1"/>
    </source>
</evidence>
<feature type="signal peptide" evidence="2">
    <location>
        <begin position="1"/>
        <end position="22"/>
    </location>
</feature>
<organism evidence="3 4">
    <name type="scientific">Drosophila kikkawai</name>
    <name type="common">Fruit fly</name>
    <dbReference type="NCBI Taxonomy" id="30033"/>
    <lineage>
        <taxon>Eukaryota</taxon>
        <taxon>Metazoa</taxon>
        <taxon>Ecdysozoa</taxon>
        <taxon>Arthropoda</taxon>
        <taxon>Hexapoda</taxon>
        <taxon>Insecta</taxon>
        <taxon>Pterygota</taxon>
        <taxon>Neoptera</taxon>
        <taxon>Endopterygota</taxon>
        <taxon>Diptera</taxon>
        <taxon>Brachycera</taxon>
        <taxon>Muscomorpha</taxon>
        <taxon>Ephydroidea</taxon>
        <taxon>Drosophilidae</taxon>
        <taxon>Drosophila</taxon>
        <taxon>Sophophora</taxon>
    </lineage>
</organism>
<feature type="region of interest" description="Disordered" evidence="1">
    <location>
        <begin position="22"/>
        <end position="68"/>
    </location>
</feature>
<evidence type="ECO:0000313" key="3">
    <source>
        <dbReference type="Proteomes" id="UP001652661"/>
    </source>
</evidence>
<evidence type="ECO:0008006" key="5">
    <source>
        <dbReference type="Google" id="ProtNLM"/>
    </source>
</evidence>
<keyword evidence="2" id="KW-0732">Signal</keyword>
<keyword evidence="3" id="KW-1185">Reference proteome</keyword>